<reference evidence="2" key="1">
    <citation type="submission" date="2023-11" db="EMBL/GenBank/DDBJ databases">
        <title>The genome sequences of three competitors of mushroom-forming fungi.</title>
        <authorList>
            <person name="Beijen E."/>
            <person name="Ohm R.A."/>
        </authorList>
    </citation>
    <scope>NUCLEOTIDE SEQUENCE</scope>
    <source>
        <strain evidence="2">CBS 100526</strain>
    </source>
</reference>
<accession>A0AAE1LWK8</accession>
<dbReference type="RefSeq" id="XP_062751758.1">
    <property type="nucleotide sequence ID" value="XM_062904257.1"/>
</dbReference>
<feature type="transmembrane region" description="Helical" evidence="1">
    <location>
        <begin position="170"/>
        <end position="192"/>
    </location>
</feature>
<keyword evidence="1" id="KW-1133">Transmembrane helix</keyword>
<protein>
    <submittedName>
        <fullName evidence="2">Uncharacterized protein</fullName>
    </submittedName>
</protein>
<comment type="caution">
    <text evidence="2">The sequence shown here is derived from an EMBL/GenBank/DDBJ whole genome shotgun (WGS) entry which is preliminary data.</text>
</comment>
<name>A0AAE1LWK8_9HYPO</name>
<dbReference type="Proteomes" id="UP001273209">
    <property type="component" value="Unassembled WGS sequence"/>
</dbReference>
<keyword evidence="1" id="KW-0812">Transmembrane</keyword>
<dbReference type="GeneID" id="87924162"/>
<evidence type="ECO:0000256" key="1">
    <source>
        <dbReference type="SAM" id="Phobius"/>
    </source>
</evidence>
<organism evidence="2 3">
    <name type="scientific">Trichoderma aggressivum f. europaeum</name>
    <dbReference type="NCBI Taxonomy" id="173218"/>
    <lineage>
        <taxon>Eukaryota</taxon>
        <taxon>Fungi</taxon>
        <taxon>Dikarya</taxon>
        <taxon>Ascomycota</taxon>
        <taxon>Pezizomycotina</taxon>
        <taxon>Sordariomycetes</taxon>
        <taxon>Hypocreomycetidae</taxon>
        <taxon>Hypocreales</taxon>
        <taxon>Hypocreaceae</taxon>
        <taxon>Trichoderma</taxon>
    </lineage>
</organism>
<evidence type="ECO:0000313" key="2">
    <source>
        <dbReference type="EMBL" id="KAK4063985.1"/>
    </source>
</evidence>
<proteinExistence type="predicted"/>
<dbReference type="AlphaFoldDB" id="A0AAE1LWK8"/>
<evidence type="ECO:0000313" key="3">
    <source>
        <dbReference type="Proteomes" id="UP001273209"/>
    </source>
</evidence>
<keyword evidence="3" id="KW-1185">Reference proteome</keyword>
<dbReference type="EMBL" id="JAWRVG010000051">
    <property type="protein sequence ID" value="KAK4063985.1"/>
    <property type="molecule type" value="Genomic_DNA"/>
</dbReference>
<keyword evidence="1" id="KW-0472">Membrane</keyword>
<gene>
    <name evidence="2" type="ORF">Triagg1_9313</name>
</gene>
<sequence>MSVFDDDLRLFAERNQTPPNVTTALVSRDFYTSPRLQAIISQCQTDDEIERELWEDFEIHRRRADRYLNKYLDCKQLAYDEGRISEVDDSIEENPVDPYRSIHVQEFSTQGDADIRMNVGLIAREAYPNAANVTEPHWDLKISSDGLHRDLLAMQETLDFLKRREPLKNIIFNNVVVPVARFSFAAVFPLGLL</sequence>